<dbReference type="EMBL" id="JAIWYP010000005">
    <property type="protein sequence ID" value="KAH3829039.1"/>
    <property type="molecule type" value="Genomic_DNA"/>
</dbReference>
<keyword evidence="2" id="KW-1185">Reference proteome</keyword>
<reference evidence="1" key="2">
    <citation type="submission" date="2020-11" db="EMBL/GenBank/DDBJ databases">
        <authorList>
            <person name="McCartney M.A."/>
            <person name="Auch B."/>
            <person name="Kono T."/>
            <person name="Mallez S."/>
            <person name="Becker A."/>
            <person name="Gohl D.M."/>
            <person name="Silverstein K.A.T."/>
            <person name="Koren S."/>
            <person name="Bechman K.B."/>
            <person name="Herman A."/>
            <person name="Abrahante J.E."/>
            <person name="Garbe J."/>
        </authorList>
    </citation>
    <scope>NUCLEOTIDE SEQUENCE</scope>
    <source>
        <strain evidence="1">Duluth1</strain>
        <tissue evidence="1">Whole animal</tissue>
    </source>
</reference>
<gene>
    <name evidence="1" type="ORF">DPMN_131027</name>
</gene>
<accession>A0A9D4JZP1</accession>
<proteinExistence type="predicted"/>
<name>A0A9D4JZP1_DREPO</name>
<sequence length="78" mass="8778">MSGPGYYLTLVRSDRDIDEDAILKEQLMTNIEPRPTSAMSATSVRSITKVLVSVSEWGLIECFLKEDTLLMLHNDKGF</sequence>
<protein>
    <submittedName>
        <fullName evidence="1">Uncharacterized protein</fullName>
    </submittedName>
</protein>
<comment type="caution">
    <text evidence="1">The sequence shown here is derived from an EMBL/GenBank/DDBJ whole genome shotgun (WGS) entry which is preliminary data.</text>
</comment>
<dbReference type="Proteomes" id="UP000828390">
    <property type="component" value="Unassembled WGS sequence"/>
</dbReference>
<evidence type="ECO:0000313" key="2">
    <source>
        <dbReference type="Proteomes" id="UP000828390"/>
    </source>
</evidence>
<evidence type="ECO:0000313" key="1">
    <source>
        <dbReference type="EMBL" id="KAH3829039.1"/>
    </source>
</evidence>
<reference evidence="1" key="1">
    <citation type="journal article" date="2019" name="bioRxiv">
        <title>The Genome of the Zebra Mussel, Dreissena polymorpha: A Resource for Invasive Species Research.</title>
        <authorList>
            <person name="McCartney M.A."/>
            <person name="Auch B."/>
            <person name="Kono T."/>
            <person name="Mallez S."/>
            <person name="Zhang Y."/>
            <person name="Obille A."/>
            <person name="Becker A."/>
            <person name="Abrahante J.E."/>
            <person name="Garbe J."/>
            <person name="Badalamenti J.P."/>
            <person name="Herman A."/>
            <person name="Mangelson H."/>
            <person name="Liachko I."/>
            <person name="Sullivan S."/>
            <person name="Sone E.D."/>
            <person name="Koren S."/>
            <person name="Silverstein K.A.T."/>
            <person name="Beckman K.B."/>
            <person name="Gohl D.M."/>
        </authorList>
    </citation>
    <scope>NUCLEOTIDE SEQUENCE</scope>
    <source>
        <strain evidence="1">Duluth1</strain>
        <tissue evidence="1">Whole animal</tissue>
    </source>
</reference>
<dbReference type="AlphaFoldDB" id="A0A9D4JZP1"/>
<organism evidence="1 2">
    <name type="scientific">Dreissena polymorpha</name>
    <name type="common">Zebra mussel</name>
    <name type="synonym">Mytilus polymorpha</name>
    <dbReference type="NCBI Taxonomy" id="45954"/>
    <lineage>
        <taxon>Eukaryota</taxon>
        <taxon>Metazoa</taxon>
        <taxon>Spiralia</taxon>
        <taxon>Lophotrochozoa</taxon>
        <taxon>Mollusca</taxon>
        <taxon>Bivalvia</taxon>
        <taxon>Autobranchia</taxon>
        <taxon>Heteroconchia</taxon>
        <taxon>Euheterodonta</taxon>
        <taxon>Imparidentia</taxon>
        <taxon>Neoheterodontei</taxon>
        <taxon>Myida</taxon>
        <taxon>Dreissenoidea</taxon>
        <taxon>Dreissenidae</taxon>
        <taxon>Dreissena</taxon>
    </lineage>
</organism>